<dbReference type="InterPro" id="IPR003593">
    <property type="entry name" value="AAA+_ATPase"/>
</dbReference>
<keyword evidence="1" id="KW-0813">Transport</keyword>
<sequence>MKKGLKTIWHNFIQKREKVKQYRALYEKQIKQYQQKVAKLDPTTKAEEIANLQSEIDVLQRLIKIKNTKDDVVKQDFDKKNVFEIENLNFWYNKDKQVLFDINLKIKRNKITALIGKSGCGKSTFIRCLNKLNDLNENVRWNGKIFFLGKNINSGIINDLTLRTRVGMVFQQLTPFNFSIFENIAYGLRAHGIHNKQAIHEIVEQALKSTALWDEVKDNLHRNANTLSGGQQQRLCIARAIALQPDVLLMDEPTSALDSIATNSIELLIQQLKEKYTIIIVTHSMAQTIRITDETIFFANGRVVEQGTTKQIFTRPKQKETNRYISGRN</sequence>
<dbReference type="GO" id="GO:0016020">
    <property type="term" value="C:membrane"/>
    <property type="evidence" value="ECO:0007669"/>
    <property type="project" value="InterPro"/>
</dbReference>
<dbReference type="Pfam" id="PF00005">
    <property type="entry name" value="ABC_tran"/>
    <property type="match status" value="1"/>
</dbReference>
<dbReference type="InterPro" id="IPR005670">
    <property type="entry name" value="PstB-like"/>
</dbReference>
<dbReference type="EMBL" id="CP002077">
    <property type="protein sequence ID" value="ADK86847.1"/>
    <property type="molecule type" value="Genomic_DNA"/>
</dbReference>
<keyword evidence="3 7" id="KW-0067">ATP-binding</keyword>
<dbReference type="Gene3D" id="3.40.50.300">
    <property type="entry name" value="P-loop containing nucleotide triphosphate hydrolases"/>
    <property type="match status" value="1"/>
</dbReference>
<dbReference type="SMR" id="A0A0H3DNR5"/>
<dbReference type="EC" id="3.6.3.27" evidence="7"/>
<dbReference type="SMART" id="SM00382">
    <property type="entry name" value="AAA"/>
    <property type="match status" value="1"/>
</dbReference>
<evidence type="ECO:0000313" key="7">
    <source>
        <dbReference type="EMBL" id="ADK86847.1"/>
    </source>
</evidence>
<evidence type="ECO:0000256" key="3">
    <source>
        <dbReference type="ARBA" id="ARBA00022840"/>
    </source>
</evidence>
<dbReference type="GO" id="GO:0035435">
    <property type="term" value="P:phosphate ion transmembrane transport"/>
    <property type="evidence" value="ECO:0007669"/>
    <property type="project" value="InterPro"/>
</dbReference>
<dbReference type="PANTHER" id="PTHR43423:SF1">
    <property type="entry name" value="ABC TRANSPORTER I FAMILY MEMBER 17"/>
    <property type="match status" value="1"/>
</dbReference>
<reference evidence="7 8" key="1">
    <citation type="journal article" date="2010" name="Appl. Environ. Microbiol.">
        <title>Targeted chromosomal knockouts in Mycoplasma pneumoniae.</title>
        <authorList>
            <person name="Krishnakumar R."/>
            <person name="Assad-Garcia N."/>
            <person name="Benders G.A."/>
            <person name="Phan Q."/>
            <person name="Montague M.G."/>
            <person name="Glass J.I."/>
        </authorList>
    </citation>
    <scope>NUCLEOTIDE SEQUENCE [LARGE SCALE GENOMIC DNA]</scope>
    <source>
        <strain evidence="8">ATCC 15531 / DSM 22911 / NBRC 14401 / NCTC 10119 / FH</strain>
    </source>
</reference>
<dbReference type="SUPFAM" id="SSF52540">
    <property type="entry name" value="P-loop containing nucleoside triphosphate hydrolases"/>
    <property type="match status" value="1"/>
</dbReference>
<name>A0A0H3DNR5_MYCPB</name>
<dbReference type="InterPro" id="IPR027417">
    <property type="entry name" value="P-loop_NTPase"/>
</dbReference>
<gene>
    <name evidence="7" type="primary">pstB</name>
    <name evidence="7" type="ordered locus">MPNE_0710</name>
</gene>
<protein>
    <submittedName>
        <fullName evidence="7">Phosphate ABC transporter, ATP-binding protein</fullName>
        <ecNumber evidence="7">3.6.3.27</ecNumber>
    </submittedName>
</protein>
<accession>A0A0H3DNR5</accession>
<dbReference type="GO" id="GO:0005524">
    <property type="term" value="F:ATP binding"/>
    <property type="evidence" value="ECO:0007669"/>
    <property type="project" value="UniProtKB-KW"/>
</dbReference>
<keyword evidence="4" id="KW-0472">Membrane</keyword>
<dbReference type="PROSITE" id="PS00211">
    <property type="entry name" value="ABC_TRANSPORTER_1"/>
    <property type="match status" value="1"/>
</dbReference>
<keyword evidence="5" id="KW-0175">Coiled coil</keyword>
<dbReference type="RefSeq" id="WP_010874966.1">
    <property type="nucleotide sequence ID" value="NZ_CP010546.1"/>
</dbReference>
<evidence type="ECO:0000256" key="2">
    <source>
        <dbReference type="ARBA" id="ARBA00022741"/>
    </source>
</evidence>
<evidence type="ECO:0000256" key="4">
    <source>
        <dbReference type="ARBA" id="ARBA00023136"/>
    </source>
</evidence>
<dbReference type="PROSITE" id="PS50893">
    <property type="entry name" value="ABC_TRANSPORTER_2"/>
    <property type="match status" value="1"/>
</dbReference>
<dbReference type="Proteomes" id="UP000007756">
    <property type="component" value="Chromosome"/>
</dbReference>
<dbReference type="CDD" id="cd03260">
    <property type="entry name" value="ABC_PstB_phosphate_transporter"/>
    <property type="match status" value="1"/>
</dbReference>
<proteinExistence type="predicted"/>
<dbReference type="GeneID" id="66608706"/>
<dbReference type="PATRIC" id="fig|722438.3.peg.688"/>
<feature type="coiled-coil region" evidence="5">
    <location>
        <begin position="16"/>
        <end position="69"/>
    </location>
</feature>
<dbReference type="GO" id="GO:0016887">
    <property type="term" value="F:ATP hydrolysis activity"/>
    <property type="evidence" value="ECO:0007669"/>
    <property type="project" value="InterPro"/>
</dbReference>
<dbReference type="InterPro" id="IPR003439">
    <property type="entry name" value="ABC_transporter-like_ATP-bd"/>
</dbReference>
<dbReference type="NCBIfam" id="TIGR00972">
    <property type="entry name" value="3a0107s01c2"/>
    <property type="match status" value="1"/>
</dbReference>
<dbReference type="GO" id="GO:0005315">
    <property type="term" value="F:phosphate transmembrane transporter activity"/>
    <property type="evidence" value="ECO:0007669"/>
    <property type="project" value="InterPro"/>
</dbReference>
<dbReference type="InterPro" id="IPR017871">
    <property type="entry name" value="ABC_transporter-like_CS"/>
</dbReference>
<evidence type="ECO:0000259" key="6">
    <source>
        <dbReference type="PROSITE" id="PS50893"/>
    </source>
</evidence>
<evidence type="ECO:0000256" key="5">
    <source>
        <dbReference type="SAM" id="Coils"/>
    </source>
</evidence>
<organism evidence="7 8">
    <name type="scientific">Mycoplasmoides pneumoniae (strain ATCC 15531 / DSM 23978 / CIP 103766 / NBRC 14401 / NCTC 10119 / FH)</name>
    <name type="common">Mycoplasma pneumoniae</name>
    <dbReference type="NCBI Taxonomy" id="722438"/>
    <lineage>
        <taxon>Bacteria</taxon>
        <taxon>Bacillati</taxon>
        <taxon>Mycoplasmatota</taxon>
        <taxon>Mycoplasmoidales</taxon>
        <taxon>Mycoplasmoidaceae</taxon>
        <taxon>Mycoplasmoides</taxon>
    </lineage>
</organism>
<dbReference type="eggNOG" id="COG1117">
    <property type="taxonomic scope" value="Bacteria"/>
</dbReference>
<dbReference type="HOGENOM" id="CLU_000604_1_22_14"/>
<dbReference type="KEGG" id="mpj:MPNE_0710"/>
<dbReference type="PANTHER" id="PTHR43423">
    <property type="entry name" value="ABC TRANSPORTER I FAMILY MEMBER 17"/>
    <property type="match status" value="1"/>
</dbReference>
<feature type="domain" description="ABC transporter" evidence="6">
    <location>
        <begin position="83"/>
        <end position="325"/>
    </location>
</feature>
<dbReference type="PaxDb" id="722438-MPNE_0710"/>
<dbReference type="STRING" id="722438.F539_03435"/>
<keyword evidence="2" id="KW-0547">Nucleotide-binding</keyword>
<keyword evidence="7" id="KW-0378">Hydrolase</keyword>
<evidence type="ECO:0000256" key="1">
    <source>
        <dbReference type="ARBA" id="ARBA00022448"/>
    </source>
</evidence>
<dbReference type="AlphaFoldDB" id="A0A0H3DNR5"/>
<evidence type="ECO:0000313" key="8">
    <source>
        <dbReference type="Proteomes" id="UP000007756"/>
    </source>
</evidence>